<sequence>MNSNKLDRMIRLFCENADIYGNYILEGSSTKANKAYQKIVVAKDYIISLNKLDILAQFLDSSSISIKIWASRYLLFSTAFSKQSQYILQSISENEKSLLGTIAEQTLKEWEKGYLTLEY</sequence>
<comment type="caution">
    <text evidence="1">The sequence shown here is derived from an EMBL/GenBank/DDBJ whole genome shotgun (WGS) entry which is preliminary data.</text>
</comment>
<gene>
    <name evidence="1" type="ORF">E4T80_12190</name>
</gene>
<dbReference type="Proteomes" id="UP000297396">
    <property type="component" value="Unassembled WGS sequence"/>
</dbReference>
<dbReference type="EMBL" id="SPPA01000043">
    <property type="protein sequence ID" value="TFV07493.1"/>
    <property type="molecule type" value="Genomic_DNA"/>
</dbReference>
<name>A0A4Y9JNV9_9PAST</name>
<evidence type="ECO:0008006" key="3">
    <source>
        <dbReference type="Google" id="ProtNLM"/>
    </source>
</evidence>
<reference evidence="1 2" key="1">
    <citation type="submission" date="2019-03" db="EMBL/GenBank/DDBJ databases">
        <title>Diversity of the mouse oral microbiome.</title>
        <authorList>
            <person name="Joseph S."/>
            <person name="Aduse-Opoku J."/>
            <person name="Curtis M."/>
            <person name="Wade W."/>
            <person name="Hashim A."/>
        </authorList>
    </citation>
    <scope>NUCLEOTIDE SEQUENCE [LARGE SCALE GENOMIC DNA]</scope>
    <source>
        <strain evidence="1 2">WT12</strain>
    </source>
</reference>
<dbReference type="SUPFAM" id="SSF48371">
    <property type="entry name" value="ARM repeat"/>
    <property type="match status" value="1"/>
</dbReference>
<evidence type="ECO:0000313" key="1">
    <source>
        <dbReference type="EMBL" id="TFV07493.1"/>
    </source>
</evidence>
<proteinExistence type="predicted"/>
<dbReference type="InterPro" id="IPR016024">
    <property type="entry name" value="ARM-type_fold"/>
</dbReference>
<dbReference type="AlphaFoldDB" id="A0A4Y9JNV9"/>
<dbReference type="RefSeq" id="WP_135058670.1">
    <property type="nucleotide sequence ID" value="NZ_JADGLC010000043.1"/>
</dbReference>
<protein>
    <recommendedName>
        <fullName evidence="3">DUF2019 domain-containing protein</fullName>
    </recommendedName>
</protein>
<accession>A0A4Y9JNV9</accession>
<organism evidence="1 2">
    <name type="scientific">Muribacter muris</name>
    <dbReference type="NCBI Taxonomy" id="67855"/>
    <lineage>
        <taxon>Bacteria</taxon>
        <taxon>Pseudomonadati</taxon>
        <taxon>Pseudomonadota</taxon>
        <taxon>Gammaproteobacteria</taxon>
        <taxon>Pasteurellales</taxon>
        <taxon>Pasteurellaceae</taxon>
        <taxon>Muribacter</taxon>
    </lineage>
</organism>
<evidence type="ECO:0000313" key="2">
    <source>
        <dbReference type="Proteomes" id="UP000297396"/>
    </source>
</evidence>
<dbReference type="OrthoDB" id="1450106at2"/>